<name>A0AAD7MV23_9AGAR</name>
<accession>A0AAD7MV23</accession>
<feature type="transmembrane region" description="Helical" evidence="1">
    <location>
        <begin position="66"/>
        <end position="92"/>
    </location>
</feature>
<keyword evidence="3" id="KW-1185">Reference proteome</keyword>
<proteinExistence type="predicted"/>
<feature type="transmembrane region" description="Helical" evidence="1">
    <location>
        <begin position="186"/>
        <end position="213"/>
    </location>
</feature>
<protein>
    <submittedName>
        <fullName evidence="2">Uncharacterized protein</fullName>
    </submittedName>
</protein>
<evidence type="ECO:0000313" key="2">
    <source>
        <dbReference type="EMBL" id="KAJ7733241.1"/>
    </source>
</evidence>
<feature type="transmembrane region" description="Helical" evidence="1">
    <location>
        <begin position="150"/>
        <end position="174"/>
    </location>
</feature>
<sequence>MDVCHPPVFWSPLAHTSRDAWPLEYALRAFVGRWSTASFSLEEASTWPTHIGLKPTLTSFHVTRPALHLVATACSVAIIASLTSLALFLLVWKFQNPPSKPEVAVLSERAVLRIHDMASRQPYPMPPDDGGDGIFPVLPFAKNPRKQSLFIFWLFLLVFGCVVAYVLSPLWVIVVSSYVADNHSRLSWTLTLVLSAVLANISVQFLQFVFFVWPPIKSTIQWANWMVFISFKSAYTAHSAYLRGIQIAQYLSHRCLGVPLDHPLPRPIDRLAIFIAGVVSAVGGYHLISSRVARNYMLILKSIIQAPQRLGHIYFSLRQAPIFPTHHFQNWAWWAAKRILTYILGELSWRSISWPKLFVLLGPTLVVCVYGIYKYNQVIVPPRSSLQLALDPIHGEQRRQAIELAEIYRILKNLDQQFANADFRLHPGVTGTPFQ</sequence>
<comment type="caution">
    <text evidence="2">The sequence shown here is derived from an EMBL/GenBank/DDBJ whole genome shotgun (WGS) entry which is preliminary data.</text>
</comment>
<reference evidence="2" key="1">
    <citation type="submission" date="2023-03" db="EMBL/GenBank/DDBJ databases">
        <title>Massive genome expansion in bonnet fungi (Mycena s.s.) driven by repeated elements and novel gene families across ecological guilds.</title>
        <authorList>
            <consortium name="Lawrence Berkeley National Laboratory"/>
            <person name="Harder C.B."/>
            <person name="Miyauchi S."/>
            <person name="Viragh M."/>
            <person name="Kuo A."/>
            <person name="Thoen E."/>
            <person name="Andreopoulos B."/>
            <person name="Lu D."/>
            <person name="Skrede I."/>
            <person name="Drula E."/>
            <person name="Henrissat B."/>
            <person name="Morin E."/>
            <person name="Kohler A."/>
            <person name="Barry K."/>
            <person name="LaButti K."/>
            <person name="Morin E."/>
            <person name="Salamov A."/>
            <person name="Lipzen A."/>
            <person name="Mereny Z."/>
            <person name="Hegedus B."/>
            <person name="Baldrian P."/>
            <person name="Stursova M."/>
            <person name="Weitz H."/>
            <person name="Taylor A."/>
            <person name="Grigoriev I.V."/>
            <person name="Nagy L.G."/>
            <person name="Martin F."/>
            <person name="Kauserud H."/>
        </authorList>
    </citation>
    <scope>NUCLEOTIDE SEQUENCE</scope>
    <source>
        <strain evidence="2">CBHHK188m</strain>
    </source>
</reference>
<keyword evidence="1" id="KW-1133">Transmembrane helix</keyword>
<evidence type="ECO:0000256" key="1">
    <source>
        <dbReference type="SAM" id="Phobius"/>
    </source>
</evidence>
<feature type="transmembrane region" description="Helical" evidence="1">
    <location>
        <begin position="354"/>
        <end position="373"/>
    </location>
</feature>
<dbReference type="EMBL" id="JARJLG010000169">
    <property type="protein sequence ID" value="KAJ7733241.1"/>
    <property type="molecule type" value="Genomic_DNA"/>
</dbReference>
<keyword evidence="1" id="KW-0812">Transmembrane</keyword>
<evidence type="ECO:0000313" key="3">
    <source>
        <dbReference type="Proteomes" id="UP001215280"/>
    </source>
</evidence>
<dbReference type="AlphaFoldDB" id="A0AAD7MV23"/>
<feature type="transmembrane region" description="Helical" evidence="1">
    <location>
        <begin position="271"/>
        <end position="288"/>
    </location>
</feature>
<keyword evidence="1" id="KW-0472">Membrane</keyword>
<organism evidence="2 3">
    <name type="scientific">Mycena maculata</name>
    <dbReference type="NCBI Taxonomy" id="230809"/>
    <lineage>
        <taxon>Eukaryota</taxon>
        <taxon>Fungi</taxon>
        <taxon>Dikarya</taxon>
        <taxon>Basidiomycota</taxon>
        <taxon>Agaricomycotina</taxon>
        <taxon>Agaricomycetes</taxon>
        <taxon>Agaricomycetidae</taxon>
        <taxon>Agaricales</taxon>
        <taxon>Marasmiineae</taxon>
        <taxon>Mycenaceae</taxon>
        <taxon>Mycena</taxon>
    </lineage>
</organism>
<dbReference type="Proteomes" id="UP001215280">
    <property type="component" value="Unassembled WGS sequence"/>
</dbReference>
<gene>
    <name evidence="2" type="ORF">DFH07DRAFT_845847</name>
</gene>